<organism evidence="3 4">
    <name type="scientific">Asparagus officinalis</name>
    <name type="common">Garden asparagus</name>
    <dbReference type="NCBI Taxonomy" id="4686"/>
    <lineage>
        <taxon>Eukaryota</taxon>
        <taxon>Viridiplantae</taxon>
        <taxon>Streptophyta</taxon>
        <taxon>Embryophyta</taxon>
        <taxon>Tracheophyta</taxon>
        <taxon>Spermatophyta</taxon>
        <taxon>Magnoliopsida</taxon>
        <taxon>Liliopsida</taxon>
        <taxon>Asparagales</taxon>
        <taxon>Asparagaceae</taxon>
        <taxon>Asparagoideae</taxon>
        <taxon>Asparagus</taxon>
    </lineage>
</organism>
<evidence type="ECO:0000313" key="3">
    <source>
        <dbReference type="EMBL" id="ONK64405.1"/>
    </source>
</evidence>
<feature type="domain" description="TauD/TfdA-like" evidence="2">
    <location>
        <begin position="33"/>
        <end position="309"/>
    </location>
</feature>
<protein>
    <recommendedName>
        <fullName evidence="2">TauD/TfdA-like domain-containing protein</fullName>
    </recommendedName>
</protein>
<evidence type="ECO:0000313" key="4">
    <source>
        <dbReference type="Proteomes" id="UP000243459"/>
    </source>
</evidence>
<dbReference type="SUPFAM" id="SSF51197">
    <property type="entry name" value="Clavaminate synthase-like"/>
    <property type="match status" value="1"/>
</dbReference>
<name>A0A5P1EET4_ASPOF</name>
<dbReference type="OrthoDB" id="408743at2759"/>
<dbReference type="OMA" id="RAMDSFI"/>
<dbReference type="Gramene" id="ONK64405">
    <property type="protein sequence ID" value="ONK64405"/>
    <property type="gene ID" value="A4U43_C07F25510"/>
</dbReference>
<reference evidence="4" key="1">
    <citation type="journal article" date="2017" name="Nat. Commun.">
        <title>The asparagus genome sheds light on the origin and evolution of a young Y chromosome.</title>
        <authorList>
            <person name="Harkess A."/>
            <person name="Zhou J."/>
            <person name="Xu C."/>
            <person name="Bowers J.E."/>
            <person name="Van der Hulst R."/>
            <person name="Ayyampalayam S."/>
            <person name="Mercati F."/>
            <person name="Riccardi P."/>
            <person name="McKain M.R."/>
            <person name="Kakrana A."/>
            <person name="Tang H."/>
            <person name="Ray J."/>
            <person name="Groenendijk J."/>
            <person name="Arikit S."/>
            <person name="Mathioni S.M."/>
            <person name="Nakano M."/>
            <person name="Shan H."/>
            <person name="Telgmann-Rauber A."/>
            <person name="Kanno A."/>
            <person name="Yue Z."/>
            <person name="Chen H."/>
            <person name="Li W."/>
            <person name="Chen Y."/>
            <person name="Xu X."/>
            <person name="Zhang Y."/>
            <person name="Luo S."/>
            <person name="Chen H."/>
            <person name="Gao J."/>
            <person name="Mao Z."/>
            <person name="Pires J.C."/>
            <person name="Luo M."/>
            <person name="Kudrna D."/>
            <person name="Wing R.A."/>
            <person name="Meyers B.C."/>
            <person name="Yi K."/>
            <person name="Kong H."/>
            <person name="Lavrijsen P."/>
            <person name="Sunseri F."/>
            <person name="Falavigna A."/>
            <person name="Ye Y."/>
            <person name="Leebens-Mack J.H."/>
            <person name="Chen G."/>
        </authorList>
    </citation>
    <scope>NUCLEOTIDE SEQUENCE [LARGE SCALE GENOMIC DNA]</scope>
    <source>
        <strain evidence="4">cv. DH0086</strain>
    </source>
</reference>
<dbReference type="AlphaFoldDB" id="A0A5P1EET4"/>
<gene>
    <name evidence="3" type="ORF">A4U43_C07F25510</name>
</gene>
<dbReference type="PANTHER" id="PTHR10696:SF21">
    <property type="entry name" value="TAUD_TFDA-LIKE DOMAIN-CONTAINING PROTEIN"/>
    <property type="match status" value="1"/>
</dbReference>
<dbReference type="InterPro" id="IPR050411">
    <property type="entry name" value="AlphaKG_dependent_hydroxylases"/>
</dbReference>
<dbReference type="InterPro" id="IPR003819">
    <property type="entry name" value="TauD/TfdA-like"/>
</dbReference>
<keyword evidence="4" id="KW-1185">Reference proteome</keyword>
<evidence type="ECO:0000256" key="1">
    <source>
        <dbReference type="ARBA" id="ARBA00023002"/>
    </source>
</evidence>
<proteinExistence type="predicted"/>
<sequence length="320" mass="35314">MGFTEGHIAEEKLFQGKVFPKTLVPSEAGKSGLSDLVEAVKAERELISKALAEHGAVLFRGFDVGSAEDFSRVVNSLGSEEFSYNGPADRIKLADRVYTANAVPLDINIPFHHEMAQIRTYPPKIIFFCMTAPPEGGQTSIIPSNVIVEKLQEKKPEAVKKFEQDGVKIVLHTRAAFKIDGSDSTKGSFVWQRMLKTQDQLEAEKRAMQMLAINSANFKDDGSADFVFGPMNPIRDINGKRIMFNNILPYETAERGQYVSFGDGEPLPSDVIDAMNEILAENSVDVGWRKGDVLLVDNLAVQHARRAGKPPRAVYVSLSN</sequence>
<dbReference type="GO" id="GO:0016491">
    <property type="term" value="F:oxidoreductase activity"/>
    <property type="evidence" value="ECO:0007669"/>
    <property type="project" value="UniProtKB-KW"/>
</dbReference>
<accession>A0A5P1EET4</accession>
<dbReference type="Proteomes" id="UP000243459">
    <property type="component" value="Chromosome 7"/>
</dbReference>
<keyword evidence="1" id="KW-0560">Oxidoreductase</keyword>
<dbReference type="EMBL" id="CM007387">
    <property type="protein sequence ID" value="ONK64405.1"/>
    <property type="molecule type" value="Genomic_DNA"/>
</dbReference>
<evidence type="ECO:0000259" key="2">
    <source>
        <dbReference type="Pfam" id="PF02668"/>
    </source>
</evidence>
<dbReference type="Pfam" id="PF02668">
    <property type="entry name" value="TauD"/>
    <property type="match status" value="1"/>
</dbReference>
<dbReference type="InterPro" id="IPR042098">
    <property type="entry name" value="TauD-like_sf"/>
</dbReference>
<dbReference type="PANTHER" id="PTHR10696">
    <property type="entry name" value="GAMMA-BUTYROBETAINE HYDROXYLASE-RELATED"/>
    <property type="match status" value="1"/>
</dbReference>
<dbReference type="Gene3D" id="3.60.130.10">
    <property type="entry name" value="Clavaminate synthase-like"/>
    <property type="match status" value="1"/>
</dbReference>